<dbReference type="RefSeq" id="WP_114188683.1">
    <property type="nucleotide sequence ID" value="NZ_BJYU01000085.1"/>
</dbReference>
<dbReference type="PANTHER" id="PTHR38340">
    <property type="entry name" value="S-LAYER PROTEIN"/>
    <property type="match status" value="1"/>
</dbReference>
<dbReference type="PANTHER" id="PTHR38340:SF1">
    <property type="entry name" value="S-LAYER PROTEIN"/>
    <property type="match status" value="1"/>
</dbReference>
<evidence type="ECO:0000256" key="2">
    <source>
        <dbReference type="ARBA" id="ARBA00022525"/>
    </source>
</evidence>
<organism evidence="4 5">
    <name type="scientific">Microvirga aerophila</name>
    <dbReference type="NCBI Taxonomy" id="670291"/>
    <lineage>
        <taxon>Bacteria</taxon>
        <taxon>Pseudomonadati</taxon>
        <taxon>Pseudomonadota</taxon>
        <taxon>Alphaproteobacteria</taxon>
        <taxon>Hyphomicrobiales</taxon>
        <taxon>Methylobacteriaceae</taxon>
        <taxon>Microvirga</taxon>
    </lineage>
</organism>
<evidence type="ECO:0000256" key="1">
    <source>
        <dbReference type="ARBA" id="ARBA00004613"/>
    </source>
</evidence>
<feature type="region of interest" description="Disordered" evidence="3">
    <location>
        <begin position="133"/>
        <end position="165"/>
    </location>
</feature>
<dbReference type="Pfam" id="PF00353">
    <property type="entry name" value="HemolysinCabind"/>
    <property type="match status" value="3"/>
</dbReference>
<keyword evidence="2" id="KW-0964">Secreted</keyword>
<sequence length="483" mass="49375">MIANDTDRPDTADLRGLFFHVSNESVLAGLSISGTNVTKYAVKANGVMQVQGDVTMSGEVGKAVGPFDIGIEFGTSGIGKDDIKEATFTLASSAPLGLELVLQQHFGLRLTSVSDNGQGRALSLKLAGQMTGTPKIINPVPPDPAPTDPAPTDPTSGPLTPPPGDPTPIVTIPGSSYDDLIEAGDGNDTIYGGLGNDEMQGEGGNDVIVGGKDNGHLSWIGDALGVTIGDNLYGNDGRDTFLYKKGDGVDLIWDFQPGQDIIRLTGYTLADVDSFTFVRTVGNRIPTDPHDKIAIILDNGGDAILFNDFPGPSSNDVAIVFADGTTLSSARLLELAAAQPIASAPAGASGSATRGSAITSSAKPLDLYGGNGEDILIGGLGHDRLYGNEGVNGLNGRDGDDQLFGGNVRDTLLGGQGNDIGYGNGGDDLIIGGSGADKLYGAGGADVIYGDDGEGVDLPATLTSYTPAAPGEEVRTAIKITNS</sequence>
<comment type="subcellular location">
    <subcellularLocation>
        <location evidence="1">Secreted</location>
    </subcellularLocation>
</comment>
<evidence type="ECO:0000256" key="3">
    <source>
        <dbReference type="SAM" id="MobiDB-lite"/>
    </source>
</evidence>
<reference evidence="4 5" key="1">
    <citation type="submission" date="2019-07" db="EMBL/GenBank/DDBJ databases">
        <title>Whole genome shotgun sequence of Microvirga aerophila NBRC 106136.</title>
        <authorList>
            <person name="Hosoyama A."/>
            <person name="Uohara A."/>
            <person name="Ohji S."/>
            <person name="Ichikawa N."/>
        </authorList>
    </citation>
    <scope>NUCLEOTIDE SEQUENCE [LARGE SCALE GENOMIC DNA]</scope>
    <source>
        <strain evidence="4 5">NBRC 106136</strain>
    </source>
</reference>
<accession>A0A512BYI3</accession>
<dbReference type="InterPro" id="IPR001343">
    <property type="entry name" value="Hemolysn_Ca-bd"/>
</dbReference>
<dbReference type="GO" id="GO:0005576">
    <property type="term" value="C:extracellular region"/>
    <property type="evidence" value="ECO:0007669"/>
    <property type="project" value="UniProtKB-SubCell"/>
</dbReference>
<dbReference type="InterPro" id="IPR050557">
    <property type="entry name" value="RTX_toxin/Mannuronan_C5-epim"/>
</dbReference>
<dbReference type="InterPro" id="IPR011049">
    <property type="entry name" value="Serralysin-like_metalloprot_C"/>
</dbReference>
<gene>
    <name evidence="4" type="ORF">MAE02_47040</name>
</gene>
<protein>
    <recommendedName>
        <fullName evidence="6">Calcium-binding protein</fullName>
    </recommendedName>
</protein>
<comment type="caution">
    <text evidence="4">The sequence shown here is derived from an EMBL/GenBank/DDBJ whole genome shotgun (WGS) entry which is preliminary data.</text>
</comment>
<dbReference type="EMBL" id="BJYU01000085">
    <property type="protein sequence ID" value="GEO17008.1"/>
    <property type="molecule type" value="Genomic_DNA"/>
</dbReference>
<evidence type="ECO:0008006" key="6">
    <source>
        <dbReference type="Google" id="ProtNLM"/>
    </source>
</evidence>
<dbReference type="OrthoDB" id="9773411at2"/>
<dbReference type="Gene3D" id="2.150.10.10">
    <property type="entry name" value="Serralysin-like metalloprotease, C-terminal"/>
    <property type="match status" value="2"/>
</dbReference>
<dbReference type="AlphaFoldDB" id="A0A512BYI3"/>
<dbReference type="PROSITE" id="PS00330">
    <property type="entry name" value="HEMOLYSIN_CALCIUM"/>
    <property type="match status" value="1"/>
</dbReference>
<evidence type="ECO:0000313" key="4">
    <source>
        <dbReference type="EMBL" id="GEO17008.1"/>
    </source>
</evidence>
<keyword evidence="5" id="KW-1185">Reference proteome</keyword>
<name>A0A512BYI3_9HYPH</name>
<dbReference type="GO" id="GO:0005509">
    <property type="term" value="F:calcium ion binding"/>
    <property type="evidence" value="ECO:0007669"/>
    <property type="project" value="InterPro"/>
</dbReference>
<evidence type="ECO:0000313" key="5">
    <source>
        <dbReference type="Proteomes" id="UP000321085"/>
    </source>
</evidence>
<proteinExistence type="predicted"/>
<dbReference type="InterPro" id="IPR018511">
    <property type="entry name" value="Hemolysin-typ_Ca-bd_CS"/>
</dbReference>
<dbReference type="PRINTS" id="PR00313">
    <property type="entry name" value="CABNDNGRPT"/>
</dbReference>
<dbReference type="SUPFAM" id="SSF51120">
    <property type="entry name" value="beta-Roll"/>
    <property type="match status" value="2"/>
</dbReference>
<dbReference type="Proteomes" id="UP000321085">
    <property type="component" value="Unassembled WGS sequence"/>
</dbReference>
<feature type="compositionally biased region" description="Pro residues" evidence="3">
    <location>
        <begin position="139"/>
        <end position="152"/>
    </location>
</feature>